<evidence type="ECO:0000256" key="4">
    <source>
        <dbReference type="ARBA" id="ARBA00023002"/>
    </source>
</evidence>
<keyword evidence="4 8" id="KW-0560">Oxidoreductase</keyword>
<comment type="cofactor">
    <cofactor evidence="7">
        <name>heme</name>
        <dbReference type="ChEBI" id="CHEBI:30413"/>
    </cofactor>
</comment>
<feature type="binding site" description="axial binding residue" evidence="7">
    <location>
        <position position="451"/>
    </location>
    <ligand>
        <name>heme</name>
        <dbReference type="ChEBI" id="CHEBI:30413"/>
    </ligand>
    <ligandPart>
        <name>Fe</name>
        <dbReference type="ChEBI" id="CHEBI:18248"/>
    </ligandPart>
</feature>
<dbReference type="InterPro" id="IPR001128">
    <property type="entry name" value="Cyt_P450"/>
</dbReference>
<keyword evidence="5 7" id="KW-0408">Iron</keyword>
<protein>
    <submittedName>
        <fullName evidence="9">Putative cytochrome P450</fullName>
    </submittedName>
</protein>
<comment type="similarity">
    <text evidence="1 8">Belongs to the cytochrome P450 family.</text>
</comment>
<keyword evidence="2 7" id="KW-0349">Heme</keyword>
<gene>
    <name evidence="9" type="ORF">NN4_81810</name>
</gene>
<evidence type="ECO:0000256" key="1">
    <source>
        <dbReference type="ARBA" id="ARBA00010617"/>
    </source>
</evidence>
<accession>A0A511MSU9</accession>
<dbReference type="SUPFAM" id="SSF48264">
    <property type="entry name" value="Cytochrome P450"/>
    <property type="match status" value="1"/>
</dbReference>
<dbReference type="Proteomes" id="UP000321424">
    <property type="component" value="Unassembled WGS sequence"/>
</dbReference>
<dbReference type="RefSeq" id="WP_147142677.1">
    <property type="nucleotide sequence ID" value="NZ_BJXA01000108.1"/>
</dbReference>
<evidence type="ECO:0000256" key="2">
    <source>
        <dbReference type="ARBA" id="ARBA00022617"/>
    </source>
</evidence>
<keyword evidence="6 8" id="KW-0503">Monooxygenase</keyword>
<proteinExistence type="inferred from homology"/>
<evidence type="ECO:0000313" key="9">
    <source>
        <dbReference type="EMBL" id="GEM43662.1"/>
    </source>
</evidence>
<dbReference type="OrthoDB" id="7376058at2"/>
<evidence type="ECO:0000256" key="6">
    <source>
        <dbReference type="ARBA" id="ARBA00023033"/>
    </source>
</evidence>
<dbReference type="GO" id="GO:0020037">
    <property type="term" value="F:heme binding"/>
    <property type="evidence" value="ECO:0007669"/>
    <property type="project" value="InterPro"/>
</dbReference>
<dbReference type="PROSITE" id="PS00086">
    <property type="entry name" value="CYTOCHROME_P450"/>
    <property type="match status" value="1"/>
</dbReference>
<dbReference type="PRINTS" id="PR00463">
    <property type="entry name" value="EP450I"/>
</dbReference>
<dbReference type="InterPro" id="IPR017972">
    <property type="entry name" value="Cyt_P450_CS"/>
</dbReference>
<dbReference type="GO" id="GO:0016705">
    <property type="term" value="F:oxidoreductase activity, acting on paired donors, with incorporation or reduction of molecular oxygen"/>
    <property type="evidence" value="ECO:0007669"/>
    <property type="project" value="InterPro"/>
</dbReference>
<dbReference type="PANTHER" id="PTHR24291:SF50">
    <property type="entry name" value="BIFUNCTIONAL ALBAFLAVENONE MONOOXYGENASE_TERPENE SYNTHASE"/>
    <property type="match status" value="1"/>
</dbReference>
<sequence>MADVDSTAAEVDSTLHPPRWAPTFIRWHNTPVSWWESVRLSLGILPRVRDHTVLDYVTNFPGQDDVIVARVPFAKFVIVRSPELARHVLVTNQNNYTKSPDYDMLAVAFGRGLVTDLNDELWQRNRRLVQPIFAKRNVDGFAPIMVEAARDAVARIRQLSASAGVVDVNAEMNRLTLDVTSRTMFGTDITGPMSEVVLYRLLRFFGRGFMTNLSHPLHHVATWLHRHSRHRDDAGNSRLPMRIMRAAGWVVEPRTMRDLRHAERVVDGLIADHRAGRITRKDNLLAALIDASDPETGYQYTDQEIHDELMTFVGAGMETTATALTWVWQLLSEHPEARERLREEVRSVLGSRPATAADLDRLPWTQAVVAETMRVLPPVVGLARTAKEPDALGGYLIEPGTTVITLIHGSHHNQRVWERPEEFDPSRYLPENVAREHKKATMPFGAGKRMCVASGFANMEAALVVATFAQQLQFDAVSDQRVRRQISFTGGPDGPLLMRPRFLPELERADTAV</sequence>
<evidence type="ECO:0000256" key="5">
    <source>
        <dbReference type="ARBA" id="ARBA00023004"/>
    </source>
</evidence>
<keyword evidence="10" id="KW-1185">Reference proteome</keyword>
<dbReference type="EMBL" id="BJXA01000108">
    <property type="protein sequence ID" value="GEM43662.1"/>
    <property type="molecule type" value="Genomic_DNA"/>
</dbReference>
<evidence type="ECO:0000313" key="10">
    <source>
        <dbReference type="Proteomes" id="UP000321424"/>
    </source>
</evidence>
<comment type="caution">
    <text evidence="9">The sequence shown here is derived from an EMBL/GenBank/DDBJ whole genome shotgun (WGS) entry which is preliminary data.</text>
</comment>
<dbReference type="InterPro" id="IPR050196">
    <property type="entry name" value="Cytochrome_P450_Monoox"/>
</dbReference>
<dbReference type="PRINTS" id="PR00385">
    <property type="entry name" value="P450"/>
</dbReference>
<evidence type="ECO:0000256" key="8">
    <source>
        <dbReference type="RuleBase" id="RU000461"/>
    </source>
</evidence>
<evidence type="ECO:0000256" key="3">
    <source>
        <dbReference type="ARBA" id="ARBA00022723"/>
    </source>
</evidence>
<reference evidence="9 10" key="1">
    <citation type="submission" date="2019-07" db="EMBL/GenBank/DDBJ databases">
        <title>Whole genome shotgun sequence of Nocardia ninae NBRC 108245.</title>
        <authorList>
            <person name="Hosoyama A."/>
            <person name="Uohara A."/>
            <person name="Ohji S."/>
            <person name="Ichikawa N."/>
        </authorList>
    </citation>
    <scope>NUCLEOTIDE SEQUENCE [LARGE SCALE GENOMIC DNA]</scope>
    <source>
        <strain evidence="9 10">NBRC 108245</strain>
    </source>
</reference>
<dbReference type="GO" id="GO:0005506">
    <property type="term" value="F:iron ion binding"/>
    <property type="evidence" value="ECO:0007669"/>
    <property type="project" value="InterPro"/>
</dbReference>
<evidence type="ECO:0000256" key="7">
    <source>
        <dbReference type="PIRSR" id="PIRSR602401-1"/>
    </source>
</evidence>
<dbReference type="PANTHER" id="PTHR24291">
    <property type="entry name" value="CYTOCHROME P450 FAMILY 4"/>
    <property type="match status" value="1"/>
</dbReference>
<dbReference type="Pfam" id="PF00067">
    <property type="entry name" value="p450"/>
    <property type="match status" value="1"/>
</dbReference>
<dbReference type="Gene3D" id="1.10.630.10">
    <property type="entry name" value="Cytochrome P450"/>
    <property type="match status" value="1"/>
</dbReference>
<organism evidence="9 10">
    <name type="scientific">Nocardia ninae NBRC 108245</name>
    <dbReference type="NCBI Taxonomy" id="1210091"/>
    <lineage>
        <taxon>Bacteria</taxon>
        <taxon>Bacillati</taxon>
        <taxon>Actinomycetota</taxon>
        <taxon>Actinomycetes</taxon>
        <taxon>Mycobacteriales</taxon>
        <taxon>Nocardiaceae</taxon>
        <taxon>Nocardia</taxon>
    </lineage>
</organism>
<dbReference type="InterPro" id="IPR036396">
    <property type="entry name" value="Cyt_P450_sf"/>
</dbReference>
<dbReference type="InterPro" id="IPR002401">
    <property type="entry name" value="Cyt_P450_E_grp-I"/>
</dbReference>
<dbReference type="AlphaFoldDB" id="A0A511MSU9"/>
<dbReference type="GO" id="GO:0004497">
    <property type="term" value="F:monooxygenase activity"/>
    <property type="evidence" value="ECO:0007669"/>
    <property type="project" value="UniProtKB-KW"/>
</dbReference>
<name>A0A511MSU9_9NOCA</name>
<keyword evidence="3 7" id="KW-0479">Metal-binding</keyword>